<evidence type="ECO:0000256" key="2">
    <source>
        <dbReference type="ARBA" id="ARBA00022741"/>
    </source>
</evidence>
<dbReference type="PANTHER" id="PTHR42781:SF4">
    <property type="entry name" value="SPERMIDINE_PUTRESCINE IMPORT ATP-BINDING PROTEIN POTA"/>
    <property type="match status" value="1"/>
</dbReference>
<name>A0A3B0TKH3_9ZZZZ</name>
<dbReference type="Gene3D" id="2.40.50.100">
    <property type="match status" value="1"/>
</dbReference>
<reference evidence="5" key="1">
    <citation type="submission" date="2018-06" db="EMBL/GenBank/DDBJ databases">
        <authorList>
            <person name="Zhirakovskaya E."/>
        </authorList>
    </citation>
    <scope>NUCLEOTIDE SEQUENCE</scope>
</reference>
<dbReference type="Gene3D" id="3.40.50.300">
    <property type="entry name" value="P-loop containing nucleotide triphosphate hydrolases"/>
    <property type="match status" value="1"/>
</dbReference>
<feature type="non-terminal residue" evidence="5">
    <location>
        <position position="373"/>
    </location>
</feature>
<dbReference type="AlphaFoldDB" id="A0A3B0TKH3"/>
<dbReference type="InterPro" id="IPR003593">
    <property type="entry name" value="AAA+_ATPase"/>
</dbReference>
<gene>
    <name evidence="5" type="ORF">MNBD_ALPHA12-397</name>
</gene>
<dbReference type="PANTHER" id="PTHR42781">
    <property type="entry name" value="SPERMIDINE/PUTRESCINE IMPORT ATP-BINDING PROTEIN POTA"/>
    <property type="match status" value="1"/>
</dbReference>
<dbReference type="InterPro" id="IPR003439">
    <property type="entry name" value="ABC_transporter-like_ATP-bd"/>
</dbReference>
<feature type="domain" description="ABC transporter" evidence="4">
    <location>
        <begin position="4"/>
        <end position="234"/>
    </location>
</feature>
<organism evidence="5">
    <name type="scientific">hydrothermal vent metagenome</name>
    <dbReference type="NCBI Taxonomy" id="652676"/>
    <lineage>
        <taxon>unclassified sequences</taxon>
        <taxon>metagenomes</taxon>
        <taxon>ecological metagenomes</taxon>
    </lineage>
</organism>
<evidence type="ECO:0000259" key="4">
    <source>
        <dbReference type="PROSITE" id="PS50893"/>
    </source>
</evidence>
<dbReference type="SUPFAM" id="SSF50331">
    <property type="entry name" value="MOP-like"/>
    <property type="match status" value="1"/>
</dbReference>
<dbReference type="FunFam" id="3.40.50.300:FF:000042">
    <property type="entry name" value="Maltose/maltodextrin ABC transporter, ATP-binding protein"/>
    <property type="match status" value="1"/>
</dbReference>
<keyword evidence="1" id="KW-0813">Transport</keyword>
<dbReference type="GO" id="GO:0022857">
    <property type="term" value="F:transmembrane transporter activity"/>
    <property type="evidence" value="ECO:0007669"/>
    <property type="project" value="UniProtKB-ARBA"/>
</dbReference>
<evidence type="ECO:0000256" key="1">
    <source>
        <dbReference type="ARBA" id="ARBA00022448"/>
    </source>
</evidence>
<keyword evidence="3 5" id="KW-0067">ATP-binding</keyword>
<accession>A0A3B0TKH3</accession>
<dbReference type="GO" id="GO:0005886">
    <property type="term" value="C:plasma membrane"/>
    <property type="evidence" value="ECO:0007669"/>
    <property type="project" value="UniProtKB-ARBA"/>
</dbReference>
<dbReference type="InterPro" id="IPR017871">
    <property type="entry name" value="ABC_transporter-like_CS"/>
</dbReference>
<dbReference type="SUPFAM" id="SSF52540">
    <property type="entry name" value="P-loop containing nucleoside triphosphate hydrolases"/>
    <property type="match status" value="1"/>
</dbReference>
<keyword evidence="2" id="KW-0547">Nucleotide-binding</keyword>
<dbReference type="InterPro" id="IPR008995">
    <property type="entry name" value="Mo/tungstate-bd_C_term_dom"/>
</dbReference>
<dbReference type="InterPro" id="IPR050093">
    <property type="entry name" value="ABC_SmlMolc_Importer"/>
</dbReference>
<dbReference type="PROSITE" id="PS00211">
    <property type="entry name" value="ABC_TRANSPORTER_1"/>
    <property type="match status" value="1"/>
</dbReference>
<dbReference type="SMART" id="SM00382">
    <property type="entry name" value="AAA"/>
    <property type="match status" value="1"/>
</dbReference>
<dbReference type="GO" id="GO:0005524">
    <property type="term" value="F:ATP binding"/>
    <property type="evidence" value="ECO:0007669"/>
    <property type="project" value="UniProtKB-KW"/>
</dbReference>
<dbReference type="GO" id="GO:0016887">
    <property type="term" value="F:ATP hydrolysis activity"/>
    <property type="evidence" value="ECO:0007669"/>
    <property type="project" value="InterPro"/>
</dbReference>
<dbReference type="InterPro" id="IPR027417">
    <property type="entry name" value="P-loop_NTPase"/>
</dbReference>
<sequence length="373" mass="41255">MDAVRVHNIVMRFDRFYAVDDVSLNVRAGEFVTLLGPSGCGKTTLLNLISGFLQPSSGSIEIGGVKVNGVPPERRDTAMCFQSYALFPHLSVAENLQFGLKQKKMSLPVRLERLRDVADKLDLGPQLEKLPNQLSGGQQQRVALGRALVMRPNVILFDEPLSNLDAKLRETVRLEIRKIQRDYNLAAIYVTHDQGEALAMSDRILVMKEGRIEQSGSPEQIYSAPETSFVADFIGGANILDATIVGQEANNCWRVACAIGELLVESATKPAAKEIKICWRPEKARFGPGKENTISVNISHCAFQGNYTDLFFTIDGALQRIQWSDSGADVNDELTFHISPKDIIFLEPRCARSVMTWGKWLKVVLLLAPGLGL</sequence>
<evidence type="ECO:0000256" key="3">
    <source>
        <dbReference type="ARBA" id="ARBA00022840"/>
    </source>
</evidence>
<dbReference type="EMBL" id="UOEO01000101">
    <property type="protein sequence ID" value="VAW19191.1"/>
    <property type="molecule type" value="Genomic_DNA"/>
</dbReference>
<dbReference type="PROSITE" id="PS50893">
    <property type="entry name" value="ABC_TRANSPORTER_2"/>
    <property type="match status" value="1"/>
</dbReference>
<proteinExistence type="predicted"/>
<protein>
    <submittedName>
        <fullName evidence="5">Putrescine transport ATP-binding protein PotA (TC 3.A.1.11.1)</fullName>
    </submittedName>
</protein>
<dbReference type="GO" id="GO:1902495">
    <property type="term" value="C:transmembrane transporter complex"/>
    <property type="evidence" value="ECO:0007669"/>
    <property type="project" value="UniProtKB-ARBA"/>
</dbReference>
<evidence type="ECO:0000313" key="5">
    <source>
        <dbReference type="EMBL" id="VAW19191.1"/>
    </source>
</evidence>
<dbReference type="Pfam" id="PF00005">
    <property type="entry name" value="ABC_tran"/>
    <property type="match status" value="1"/>
</dbReference>